<gene>
    <name evidence="7" type="ORF">MCOO_45660</name>
</gene>
<dbReference type="InterPro" id="IPR001647">
    <property type="entry name" value="HTH_TetR"/>
</dbReference>
<dbReference type="PANTHER" id="PTHR30055">
    <property type="entry name" value="HTH-TYPE TRANSCRIPTIONAL REGULATOR RUTR"/>
    <property type="match status" value="1"/>
</dbReference>
<evidence type="ECO:0000313" key="8">
    <source>
        <dbReference type="Proteomes" id="UP000465866"/>
    </source>
</evidence>
<keyword evidence="3" id="KW-0804">Transcription</keyword>
<dbReference type="KEGG" id="mcoo:MCOO_45660"/>
<protein>
    <submittedName>
        <fullName evidence="7">Putative HTH-type transcriptional regulator</fullName>
    </submittedName>
</protein>
<dbReference type="RefSeq" id="WP_163780407.1">
    <property type="nucleotide sequence ID" value="NZ_AP022569.1"/>
</dbReference>
<dbReference type="PROSITE" id="PS50977">
    <property type="entry name" value="HTH_TETR_2"/>
    <property type="match status" value="1"/>
</dbReference>
<dbReference type="InterPro" id="IPR009057">
    <property type="entry name" value="Homeodomain-like_sf"/>
</dbReference>
<dbReference type="Pfam" id="PF00440">
    <property type="entry name" value="TetR_N"/>
    <property type="match status" value="1"/>
</dbReference>
<dbReference type="SUPFAM" id="SSF46689">
    <property type="entry name" value="Homeodomain-like"/>
    <property type="match status" value="1"/>
</dbReference>
<dbReference type="EMBL" id="AP022569">
    <property type="protein sequence ID" value="BBX48551.1"/>
    <property type="molecule type" value="Genomic_DNA"/>
</dbReference>
<name>A0A7I7L423_9MYCO</name>
<organism evidence="7 8">
    <name type="scientific">Mycobacterium cookii</name>
    <dbReference type="NCBI Taxonomy" id="1775"/>
    <lineage>
        <taxon>Bacteria</taxon>
        <taxon>Bacillati</taxon>
        <taxon>Actinomycetota</taxon>
        <taxon>Actinomycetes</taxon>
        <taxon>Mycobacteriales</taxon>
        <taxon>Mycobacteriaceae</taxon>
        <taxon>Mycobacterium</taxon>
    </lineage>
</organism>
<sequence length="221" mass="24324">MGKIRRHGAELDAAIESAVLELVTRHGAAGVTMDAVAAAAKTSKPVLYRRWPDSRSMLRDVLLRMVIAVAAPSVDTGSYRSDMLAVLRAWKRMFTGPRGPAMRAVIATMSHDAVLAEAFRNGVISWRRKEMAALLDRGIARGDVRADVPTDIVWSLAQSVLFHRLLISGEPITDELVVRLVDELLVPFVAPHASAQPKTQPTRRRSPARRNKPRRQDPIAG</sequence>
<keyword evidence="2 4" id="KW-0238">DNA-binding</keyword>
<evidence type="ECO:0000256" key="5">
    <source>
        <dbReference type="SAM" id="MobiDB-lite"/>
    </source>
</evidence>
<dbReference type="SUPFAM" id="SSF48498">
    <property type="entry name" value="Tetracyclin repressor-like, C-terminal domain"/>
    <property type="match status" value="1"/>
</dbReference>
<dbReference type="AlphaFoldDB" id="A0A7I7L423"/>
<evidence type="ECO:0000256" key="1">
    <source>
        <dbReference type="ARBA" id="ARBA00023015"/>
    </source>
</evidence>
<keyword evidence="8" id="KW-1185">Reference proteome</keyword>
<feature type="domain" description="HTH tetR-type" evidence="6">
    <location>
        <begin position="9"/>
        <end position="69"/>
    </location>
</feature>
<evidence type="ECO:0000259" key="6">
    <source>
        <dbReference type="PROSITE" id="PS50977"/>
    </source>
</evidence>
<keyword evidence="1" id="KW-0805">Transcription regulation</keyword>
<evidence type="ECO:0000256" key="2">
    <source>
        <dbReference type="ARBA" id="ARBA00023125"/>
    </source>
</evidence>
<dbReference type="PANTHER" id="PTHR30055:SF148">
    <property type="entry name" value="TETR-FAMILY TRANSCRIPTIONAL REGULATOR"/>
    <property type="match status" value="1"/>
</dbReference>
<dbReference type="GO" id="GO:0003700">
    <property type="term" value="F:DNA-binding transcription factor activity"/>
    <property type="evidence" value="ECO:0007669"/>
    <property type="project" value="TreeGrafter"/>
</dbReference>
<accession>A0A7I7L423</accession>
<feature type="DNA-binding region" description="H-T-H motif" evidence="4">
    <location>
        <begin position="32"/>
        <end position="51"/>
    </location>
</feature>
<evidence type="ECO:0000256" key="3">
    <source>
        <dbReference type="ARBA" id="ARBA00023163"/>
    </source>
</evidence>
<reference evidence="7 8" key="1">
    <citation type="journal article" date="2019" name="Emerg. Microbes Infect.">
        <title>Comprehensive subspecies identification of 175 nontuberculous mycobacteria species based on 7547 genomic profiles.</title>
        <authorList>
            <person name="Matsumoto Y."/>
            <person name="Kinjo T."/>
            <person name="Motooka D."/>
            <person name="Nabeya D."/>
            <person name="Jung N."/>
            <person name="Uechi K."/>
            <person name="Horii T."/>
            <person name="Iida T."/>
            <person name="Fujita J."/>
            <person name="Nakamura S."/>
        </authorList>
    </citation>
    <scope>NUCLEOTIDE SEQUENCE [LARGE SCALE GENOMIC DNA]</scope>
    <source>
        <strain evidence="7 8">JCM 12404</strain>
    </source>
</reference>
<dbReference type="InterPro" id="IPR011075">
    <property type="entry name" value="TetR_C"/>
</dbReference>
<dbReference type="Gene3D" id="1.10.357.10">
    <property type="entry name" value="Tetracycline Repressor, domain 2"/>
    <property type="match status" value="1"/>
</dbReference>
<feature type="region of interest" description="Disordered" evidence="5">
    <location>
        <begin position="192"/>
        <end position="221"/>
    </location>
</feature>
<proteinExistence type="predicted"/>
<dbReference type="Pfam" id="PF16859">
    <property type="entry name" value="TetR_C_11"/>
    <property type="match status" value="1"/>
</dbReference>
<dbReference type="Gene3D" id="1.10.10.60">
    <property type="entry name" value="Homeodomain-like"/>
    <property type="match status" value="1"/>
</dbReference>
<feature type="compositionally biased region" description="Basic residues" evidence="5">
    <location>
        <begin position="201"/>
        <end position="213"/>
    </location>
</feature>
<dbReference type="InterPro" id="IPR036271">
    <property type="entry name" value="Tet_transcr_reg_TetR-rel_C_sf"/>
</dbReference>
<evidence type="ECO:0000256" key="4">
    <source>
        <dbReference type="PROSITE-ProRule" id="PRU00335"/>
    </source>
</evidence>
<dbReference type="GO" id="GO:0000976">
    <property type="term" value="F:transcription cis-regulatory region binding"/>
    <property type="evidence" value="ECO:0007669"/>
    <property type="project" value="TreeGrafter"/>
</dbReference>
<dbReference type="Proteomes" id="UP000465866">
    <property type="component" value="Chromosome"/>
</dbReference>
<evidence type="ECO:0000313" key="7">
    <source>
        <dbReference type="EMBL" id="BBX48551.1"/>
    </source>
</evidence>
<dbReference type="InterPro" id="IPR050109">
    <property type="entry name" value="HTH-type_TetR-like_transc_reg"/>
</dbReference>